<dbReference type="EMBL" id="JABBXF010000107">
    <property type="protein sequence ID" value="NVK82130.1"/>
    <property type="molecule type" value="Genomic_DNA"/>
</dbReference>
<keyword evidence="4" id="KW-1185">Reference proteome</keyword>
<dbReference type="PANTHER" id="PTHR31157:SF1">
    <property type="entry name" value="SCP DOMAIN-CONTAINING PROTEIN"/>
    <property type="match status" value="1"/>
</dbReference>
<gene>
    <name evidence="3" type="ORF">HG542_31445</name>
</gene>
<reference evidence="3 4" key="1">
    <citation type="submission" date="2020-04" db="EMBL/GenBank/DDBJ databases">
        <title>Draft Genome Sequence of Streptomyces morookaense DSM 40503, an 8-azaguanine-producing strain.</title>
        <authorList>
            <person name="Qi J."/>
            <person name="Gao J.-M."/>
        </authorList>
    </citation>
    <scope>NUCLEOTIDE SEQUENCE [LARGE SCALE GENOMIC DNA]</scope>
    <source>
        <strain evidence="3 4">DSM 40503</strain>
    </source>
</reference>
<dbReference type="AlphaFoldDB" id="A0A7Y7BAQ9"/>
<proteinExistence type="predicted"/>
<dbReference type="PANTHER" id="PTHR31157">
    <property type="entry name" value="SCP DOMAIN-CONTAINING PROTEIN"/>
    <property type="match status" value="1"/>
</dbReference>
<dbReference type="CDD" id="cd05379">
    <property type="entry name" value="CAP_bacterial"/>
    <property type="match status" value="1"/>
</dbReference>
<organism evidence="3 4">
    <name type="scientific">Streptomyces morookaense</name>
    <name type="common">Streptoverticillium morookaense</name>
    <dbReference type="NCBI Taxonomy" id="1970"/>
    <lineage>
        <taxon>Bacteria</taxon>
        <taxon>Bacillati</taxon>
        <taxon>Actinomycetota</taxon>
        <taxon>Actinomycetes</taxon>
        <taxon>Kitasatosporales</taxon>
        <taxon>Streptomycetaceae</taxon>
        <taxon>Streptomyces</taxon>
    </lineage>
</organism>
<dbReference type="RefSeq" id="WP_171087507.1">
    <property type="nucleotide sequence ID" value="NZ_BNBU01000002.1"/>
</dbReference>
<name>A0A7Y7BAQ9_STRMO</name>
<evidence type="ECO:0000256" key="1">
    <source>
        <dbReference type="SAM" id="MobiDB-lite"/>
    </source>
</evidence>
<dbReference type="Gene3D" id="3.40.33.10">
    <property type="entry name" value="CAP"/>
    <property type="match status" value="1"/>
</dbReference>
<evidence type="ECO:0000313" key="4">
    <source>
        <dbReference type="Proteomes" id="UP000587462"/>
    </source>
</evidence>
<dbReference type="InterPro" id="IPR014044">
    <property type="entry name" value="CAP_dom"/>
</dbReference>
<comment type="caution">
    <text evidence="3">The sequence shown here is derived from an EMBL/GenBank/DDBJ whole genome shotgun (WGS) entry which is preliminary data.</text>
</comment>
<accession>A0A7Y7BAQ9</accession>
<dbReference type="InterPro" id="IPR035940">
    <property type="entry name" value="CAP_sf"/>
</dbReference>
<feature type="region of interest" description="Disordered" evidence="1">
    <location>
        <begin position="114"/>
        <end position="213"/>
    </location>
</feature>
<feature type="compositionally biased region" description="Basic residues" evidence="1">
    <location>
        <begin position="60"/>
        <end position="75"/>
    </location>
</feature>
<feature type="compositionally biased region" description="Polar residues" evidence="1">
    <location>
        <begin position="114"/>
        <end position="123"/>
    </location>
</feature>
<dbReference type="Pfam" id="PF00188">
    <property type="entry name" value="CAP"/>
    <property type="match status" value="1"/>
</dbReference>
<dbReference type="Proteomes" id="UP000587462">
    <property type="component" value="Unassembled WGS sequence"/>
</dbReference>
<evidence type="ECO:0000313" key="3">
    <source>
        <dbReference type="EMBL" id="NVK82130.1"/>
    </source>
</evidence>
<evidence type="ECO:0000259" key="2">
    <source>
        <dbReference type="Pfam" id="PF00188"/>
    </source>
</evidence>
<feature type="compositionally biased region" description="Basic and acidic residues" evidence="1">
    <location>
        <begin position="151"/>
        <end position="190"/>
    </location>
</feature>
<feature type="region of interest" description="Disordered" evidence="1">
    <location>
        <begin position="1"/>
        <end position="83"/>
    </location>
</feature>
<feature type="domain" description="SCP" evidence="2">
    <location>
        <begin position="255"/>
        <end position="369"/>
    </location>
</feature>
<dbReference type="SUPFAM" id="SSF55797">
    <property type="entry name" value="PR-1-like"/>
    <property type="match status" value="1"/>
</dbReference>
<sequence length="371" mass="38383">MGRHRRSAPLTADEAASIARKARAPRTRERPAPLGPDEDPSEATTQPIPVIPADGDGSAGRHRSARRPGRAKGIKARGGAPAARRAGLLGASAAVAMGAAAMISGLLPGGGLATQDTGGTSAAGTPGQVRADQPQPGTPSQRSRPAAPGGGREEHRAQARPVVEQERQPVPDRGTAEDARAGRGAERGRGPDSPMAAAAPGQQDPHAGTVHTAASVHTATDAGVASAGAGAAVEDSAHLHGRLADPHTAAAHLVLSLVNEERARAGCKPLRADSRLNGLAQSFSDDMARRDFFDHTDPDGRTPWDRAARRGVKNLGGENIARGHPDAHAVMNAWMQSAGHRQNILNCEYKRLGVGVHMGDGGPWWTQDFGY</sequence>
<protein>
    <submittedName>
        <fullName evidence="3">CAP domain-containing protein</fullName>
    </submittedName>
</protein>